<dbReference type="Gene3D" id="3.40.50.12780">
    <property type="entry name" value="N-terminal domain of ligase-like"/>
    <property type="match status" value="1"/>
</dbReference>
<keyword evidence="4" id="KW-0576">Peroxisome</keyword>
<dbReference type="OrthoDB" id="10253869at2759"/>
<dbReference type="InParanoid" id="A0A067RSH5"/>
<comment type="subcellular location">
    <subcellularLocation>
        <location evidence="1">Peroxisome</location>
    </subcellularLocation>
</comment>
<dbReference type="InterPro" id="IPR025110">
    <property type="entry name" value="AMP-bd_C"/>
</dbReference>
<dbReference type="Gene3D" id="3.30.300.30">
    <property type="match status" value="1"/>
</dbReference>
<evidence type="ECO:0000256" key="1">
    <source>
        <dbReference type="ARBA" id="ARBA00004275"/>
    </source>
</evidence>
<dbReference type="InterPro" id="IPR042099">
    <property type="entry name" value="ANL_N_sf"/>
</dbReference>
<evidence type="ECO:0000256" key="3">
    <source>
        <dbReference type="ARBA" id="ARBA00022598"/>
    </source>
</evidence>
<feature type="domain" description="AMP-dependent synthetase/ligase" evidence="5">
    <location>
        <begin position="25"/>
        <end position="413"/>
    </location>
</feature>
<reference evidence="7 8" key="1">
    <citation type="journal article" date="2014" name="Nat. Commun.">
        <title>Molecular traces of alternative social organization in a termite genome.</title>
        <authorList>
            <person name="Terrapon N."/>
            <person name="Li C."/>
            <person name="Robertson H.M."/>
            <person name="Ji L."/>
            <person name="Meng X."/>
            <person name="Booth W."/>
            <person name="Chen Z."/>
            <person name="Childers C.P."/>
            <person name="Glastad K.M."/>
            <person name="Gokhale K."/>
            <person name="Gowin J."/>
            <person name="Gronenberg W."/>
            <person name="Hermansen R.A."/>
            <person name="Hu H."/>
            <person name="Hunt B.G."/>
            <person name="Huylmans A.K."/>
            <person name="Khalil S.M."/>
            <person name="Mitchell R.D."/>
            <person name="Munoz-Torres M.C."/>
            <person name="Mustard J.A."/>
            <person name="Pan H."/>
            <person name="Reese J.T."/>
            <person name="Scharf M.E."/>
            <person name="Sun F."/>
            <person name="Vogel H."/>
            <person name="Xiao J."/>
            <person name="Yang W."/>
            <person name="Yang Z."/>
            <person name="Yang Z."/>
            <person name="Zhou J."/>
            <person name="Zhu J."/>
            <person name="Brent C.S."/>
            <person name="Elsik C.G."/>
            <person name="Goodisman M.A."/>
            <person name="Liberles D.A."/>
            <person name="Roe R.M."/>
            <person name="Vargo E.L."/>
            <person name="Vilcinskas A."/>
            <person name="Wang J."/>
            <person name="Bornberg-Bauer E."/>
            <person name="Korb J."/>
            <person name="Zhang G."/>
            <person name="Liebig J."/>
        </authorList>
    </citation>
    <scope>NUCLEOTIDE SEQUENCE [LARGE SCALE GENOMIC DNA]</scope>
    <source>
        <tissue evidence="7">Whole organism</tissue>
    </source>
</reference>
<dbReference type="eggNOG" id="KOG1176">
    <property type="taxonomic scope" value="Eukaryota"/>
</dbReference>
<evidence type="ECO:0000259" key="6">
    <source>
        <dbReference type="Pfam" id="PF13193"/>
    </source>
</evidence>
<proteinExistence type="inferred from homology"/>
<accession>A0A067RSH5</accession>
<dbReference type="GO" id="GO:0005777">
    <property type="term" value="C:peroxisome"/>
    <property type="evidence" value="ECO:0007669"/>
    <property type="project" value="UniProtKB-SubCell"/>
</dbReference>
<dbReference type="GO" id="GO:0004497">
    <property type="term" value="F:monooxygenase activity"/>
    <property type="evidence" value="ECO:0007669"/>
    <property type="project" value="UniProtKB-KW"/>
</dbReference>
<organism evidence="7 8">
    <name type="scientific">Zootermopsis nevadensis</name>
    <name type="common">Dampwood termite</name>
    <dbReference type="NCBI Taxonomy" id="136037"/>
    <lineage>
        <taxon>Eukaryota</taxon>
        <taxon>Metazoa</taxon>
        <taxon>Ecdysozoa</taxon>
        <taxon>Arthropoda</taxon>
        <taxon>Hexapoda</taxon>
        <taxon>Insecta</taxon>
        <taxon>Pterygota</taxon>
        <taxon>Neoptera</taxon>
        <taxon>Polyneoptera</taxon>
        <taxon>Dictyoptera</taxon>
        <taxon>Blattodea</taxon>
        <taxon>Blattoidea</taxon>
        <taxon>Termitoidae</taxon>
        <taxon>Termopsidae</taxon>
        <taxon>Zootermopsis</taxon>
    </lineage>
</organism>
<dbReference type="STRING" id="136037.A0A067RSH5"/>
<gene>
    <name evidence="7" type="ORF">L798_01620</name>
</gene>
<evidence type="ECO:0000313" key="7">
    <source>
        <dbReference type="EMBL" id="KDR22764.1"/>
    </source>
</evidence>
<evidence type="ECO:0000259" key="5">
    <source>
        <dbReference type="Pfam" id="PF00501"/>
    </source>
</evidence>
<evidence type="ECO:0000256" key="4">
    <source>
        <dbReference type="ARBA" id="ARBA00023140"/>
    </source>
</evidence>
<sequence>MSFAAVLKGRPIELLSHVPIWQYVESKVKNFSSKVAQVDAETKREITFAEILDKSKELGVKLAAQGVAYGDVVAICSENNLDYCWIVLGVLWTGASCALLSPTYTAREWEHALSISRPKLVMCSMSVCETKLEQYLKSSNVKQVLVWDSKGKSLPEHTISLEEILDGTPIACMQKKKQRNICIGNALVVTQDSEEEHKAGKKKTKDHPAFILSSSGSTGLPKGVVLTHFNITTALTTSTDYTSCIEIALGVPPFCHAYGLLLVLMCMCEGTRVVVVRKFKPDLFIRSIEEHKVTCLYLVASLLVFLVKRDVLDKPEFSSVRHIWTGAAPLSPKLQQLVLQKLAGRALLHHSYGLTETTFTMFTCTVDNFRLGTPGKVTPGMECKVVDVETGKMIGPNHTGELCFRGPLIMKEYVMNTEETQKAIDKDGWFHSGDLGYCNEDGYFYVVDRLKELIKYQGYQVSPSEIESILVMHSAIQDAAVIGIEDETYGELPGAVIVREPDTQITEDEIKDYVACQVSPYKRLSGGVWFVNFIPKTTTGKINRRELRKSIDMLS</sequence>
<keyword evidence="7" id="KW-0503">Monooxygenase</keyword>
<dbReference type="PANTHER" id="PTHR24096:SF149">
    <property type="entry name" value="AMP-BINDING DOMAIN-CONTAINING PROTEIN-RELATED"/>
    <property type="match status" value="1"/>
</dbReference>
<dbReference type="GO" id="GO:0016405">
    <property type="term" value="F:CoA-ligase activity"/>
    <property type="evidence" value="ECO:0007669"/>
    <property type="project" value="TreeGrafter"/>
</dbReference>
<dbReference type="InterPro" id="IPR045851">
    <property type="entry name" value="AMP-bd_C_sf"/>
</dbReference>
<dbReference type="OMA" id="EADRRIW"/>
<dbReference type="FunFam" id="3.30.300.30:FF:000007">
    <property type="entry name" value="4-coumarate--CoA ligase 2"/>
    <property type="match status" value="1"/>
</dbReference>
<dbReference type="Pfam" id="PF00501">
    <property type="entry name" value="AMP-binding"/>
    <property type="match status" value="1"/>
</dbReference>
<keyword evidence="3" id="KW-0436">Ligase</keyword>
<dbReference type="SUPFAM" id="SSF56801">
    <property type="entry name" value="Acetyl-CoA synthetase-like"/>
    <property type="match status" value="1"/>
</dbReference>
<name>A0A067RSH5_ZOONE</name>
<dbReference type="InterPro" id="IPR000873">
    <property type="entry name" value="AMP-dep_synth/lig_dom"/>
</dbReference>
<protein>
    <submittedName>
        <fullName evidence="7">Luciferin 4-monooxygenase</fullName>
    </submittedName>
</protein>
<comment type="similarity">
    <text evidence="2">Belongs to the ATP-dependent AMP-binding enzyme family.</text>
</comment>
<dbReference type="Pfam" id="PF13193">
    <property type="entry name" value="AMP-binding_C"/>
    <property type="match status" value="1"/>
</dbReference>
<dbReference type="PANTHER" id="PTHR24096">
    <property type="entry name" value="LONG-CHAIN-FATTY-ACID--COA LIGASE"/>
    <property type="match status" value="1"/>
</dbReference>
<dbReference type="AlphaFoldDB" id="A0A067RSH5"/>
<evidence type="ECO:0000313" key="8">
    <source>
        <dbReference type="Proteomes" id="UP000027135"/>
    </source>
</evidence>
<evidence type="ECO:0000256" key="2">
    <source>
        <dbReference type="ARBA" id="ARBA00006432"/>
    </source>
</evidence>
<dbReference type="CDD" id="cd05911">
    <property type="entry name" value="Firefly_Luc_like"/>
    <property type="match status" value="1"/>
</dbReference>
<keyword evidence="8" id="KW-1185">Reference proteome</keyword>
<feature type="domain" description="AMP-binding enzyme C-terminal" evidence="6">
    <location>
        <begin position="465"/>
        <end position="541"/>
    </location>
</feature>
<dbReference type="EMBL" id="KK852489">
    <property type="protein sequence ID" value="KDR22764.1"/>
    <property type="molecule type" value="Genomic_DNA"/>
</dbReference>
<keyword evidence="7" id="KW-0560">Oxidoreductase</keyword>
<dbReference type="Proteomes" id="UP000027135">
    <property type="component" value="Unassembled WGS sequence"/>
</dbReference>